<dbReference type="SUPFAM" id="SSF52833">
    <property type="entry name" value="Thioredoxin-like"/>
    <property type="match status" value="1"/>
</dbReference>
<feature type="signal peptide" evidence="1">
    <location>
        <begin position="1"/>
        <end position="19"/>
    </location>
</feature>
<dbReference type="PROSITE" id="PS51257">
    <property type="entry name" value="PROKAR_LIPOPROTEIN"/>
    <property type="match status" value="1"/>
</dbReference>
<keyword evidence="4" id="KW-1185">Reference proteome</keyword>
<protein>
    <submittedName>
        <fullName evidence="3">Thiol:disulfide interchange protein</fullName>
    </submittedName>
</protein>
<organism evidence="3 4">
    <name type="scientific">Phytohabitans aurantiacus</name>
    <dbReference type="NCBI Taxonomy" id="3016789"/>
    <lineage>
        <taxon>Bacteria</taxon>
        <taxon>Bacillati</taxon>
        <taxon>Actinomycetota</taxon>
        <taxon>Actinomycetes</taxon>
        <taxon>Micromonosporales</taxon>
        <taxon>Micromonosporaceae</taxon>
    </lineage>
</organism>
<dbReference type="InterPro" id="IPR013766">
    <property type="entry name" value="Thioredoxin_domain"/>
</dbReference>
<comment type="caution">
    <text evidence="3">The sequence shown here is derived from an EMBL/GenBank/DDBJ whole genome shotgun (WGS) entry which is preliminary data.</text>
</comment>
<evidence type="ECO:0000313" key="4">
    <source>
        <dbReference type="Proteomes" id="UP001144280"/>
    </source>
</evidence>
<dbReference type="PANTHER" id="PTHR42852:SF17">
    <property type="entry name" value="THIOREDOXIN-LIKE PROTEIN HI_1115"/>
    <property type="match status" value="1"/>
</dbReference>
<dbReference type="InterPro" id="IPR036249">
    <property type="entry name" value="Thioredoxin-like_sf"/>
</dbReference>
<keyword evidence="1" id="KW-0732">Signal</keyword>
<evidence type="ECO:0000259" key="2">
    <source>
        <dbReference type="PROSITE" id="PS51352"/>
    </source>
</evidence>
<name>A0ABQ5QTM3_9ACTN</name>
<dbReference type="EMBL" id="BSDI01000008">
    <property type="protein sequence ID" value="GLH97064.1"/>
    <property type="molecule type" value="Genomic_DNA"/>
</dbReference>
<dbReference type="InterPro" id="IPR017937">
    <property type="entry name" value="Thioredoxin_CS"/>
</dbReference>
<dbReference type="PROSITE" id="PS51352">
    <property type="entry name" value="THIOREDOXIN_2"/>
    <property type="match status" value="1"/>
</dbReference>
<feature type="chain" id="PRO_5046889464" evidence="1">
    <location>
        <begin position="20"/>
        <end position="185"/>
    </location>
</feature>
<dbReference type="Pfam" id="PF00578">
    <property type="entry name" value="AhpC-TSA"/>
    <property type="match status" value="1"/>
</dbReference>
<dbReference type="InterPro" id="IPR050553">
    <property type="entry name" value="Thioredoxin_ResA/DsbE_sf"/>
</dbReference>
<evidence type="ECO:0000313" key="3">
    <source>
        <dbReference type="EMBL" id="GLH97064.1"/>
    </source>
</evidence>
<sequence length="185" mass="19445">MRVRLTVTALLVAGAMTLAGCGGDPAPVFEEAAGPVASQSAPAADEAPVVVPSILKFQGKTLEGQSFDAASLAGKPTVLWFWAPWCATCFGQAASVADMQRAHGDKVNLLGIAGLGRLDEMKQFVAEGDVANVKHLNDASGAVWKKFGIVEQSVYLILDKDGKVLNKSWLDSMQFEGKVAELAKA</sequence>
<evidence type="ECO:0000256" key="1">
    <source>
        <dbReference type="SAM" id="SignalP"/>
    </source>
</evidence>
<accession>A0ABQ5QTM3</accession>
<gene>
    <name evidence="3" type="primary">dsbF</name>
    <name evidence="3" type="ORF">Pa4123_23380</name>
</gene>
<dbReference type="PROSITE" id="PS00194">
    <property type="entry name" value="THIOREDOXIN_1"/>
    <property type="match status" value="1"/>
</dbReference>
<dbReference type="InterPro" id="IPR000866">
    <property type="entry name" value="AhpC/TSA"/>
</dbReference>
<dbReference type="Proteomes" id="UP001144280">
    <property type="component" value="Unassembled WGS sequence"/>
</dbReference>
<dbReference type="RefSeq" id="WP_281894596.1">
    <property type="nucleotide sequence ID" value="NZ_BSDI01000008.1"/>
</dbReference>
<reference evidence="3" key="1">
    <citation type="submission" date="2022-12" db="EMBL/GenBank/DDBJ databases">
        <title>New Phytohabitans aurantiacus sp. RD004123 nov., an actinomycete isolated from soil.</title>
        <authorList>
            <person name="Triningsih D.W."/>
            <person name="Harunari E."/>
            <person name="Igarashi Y."/>
        </authorList>
    </citation>
    <scope>NUCLEOTIDE SEQUENCE</scope>
    <source>
        <strain evidence="3">RD004123</strain>
    </source>
</reference>
<dbReference type="Gene3D" id="3.40.30.10">
    <property type="entry name" value="Glutaredoxin"/>
    <property type="match status" value="1"/>
</dbReference>
<proteinExistence type="predicted"/>
<feature type="domain" description="Thioredoxin" evidence="2">
    <location>
        <begin position="30"/>
        <end position="184"/>
    </location>
</feature>
<dbReference type="PANTHER" id="PTHR42852">
    <property type="entry name" value="THIOL:DISULFIDE INTERCHANGE PROTEIN DSBE"/>
    <property type="match status" value="1"/>
</dbReference>